<dbReference type="PANTHER" id="PTHR16675:SF237">
    <property type="entry name" value="MHC CLASS I ANTIGEN TRANSCRIPT VARIANT 1-RELATED"/>
    <property type="match status" value="1"/>
</dbReference>
<dbReference type="SMART" id="SM00407">
    <property type="entry name" value="IGc1"/>
    <property type="match status" value="1"/>
</dbReference>
<evidence type="ECO:0000256" key="3">
    <source>
        <dbReference type="SAM" id="Phobius"/>
    </source>
</evidence>
<evidence type="ECO:0000256" key="2">
    <source>
        <dbReference type="RuleBase" id="RU004439"/>
    </source>
</evidence>
<dbReference type="Pfam" id="PF00129">
    <property type="entry name" value="MHC_I"/>
    <property type="match status" value="1"/>
</dbReference>
<dbReference type="EMBL" id="JAGEUA010000011">
    <property type="protein sequence ID" value="KAL0962349.1"/>
    <property type="molecule type" value="Genomic_DNA"/>
</dbReference>
<feature type="chain" id="PRO_5044883252" description="Ig-like domain-containing protein" evidence="4">
    <location>
        <begin position="19"/>
        <end position="365"/>
    </location>
</feature>
<dbReference type="InterPro" id="IPR050208">
    <property type="entry name" value="MHC_class-I_related"/>
</dbReference>
<evidence type="ECO:0000256" key="1">
    <source>
        <dbReference type="ARBA" id="ARBA00023180"/>
    </source>
</evidence>
<evidence type="ECO:0000313" key="7">
    <source>
        <dbReference type="Proteomes" id="UP001557470"/>
    </source>
</evidence>
<evidence type="ECO:0000256" key="4">
    <source>
        <dbReference type="SAM" id="SignalP"/>
    </source>
</evidence>
<reference evidence="6 7" key="1">
    <citation type="submission" date="2024-06" db="EMBL/GenBank/DDBJ databases">
        <authorList>
            <person name="Pan Q."/>
            <person name="Wen M."/>
            <person name="Jouanno E."/>
            <person name="Zahm M."/>
            <person name="Klopp C."/>
            <person name="Cabau C."/>
            <person name="Louis A."/>
            <person name="Berthelot C."/>
            <person name="Parey E."/>
            <person name="Roest Crollius H."/>
            <person name="Montfort J."/>
            <person name="Robinson-Rechavi M."/>
            <person name="Bouchez O."/>
            <person name="Lampietro C."/>
            <person name="Lopez Roques C."/>
            <person name="Donnadieu C."/>
            <person name="Postlethwait J."/>
            <person name="Bobe J."/>
            <person name="Verreycken H."/>
            <person name="Guiguen Y."/>
        </authorList>
    </citation>
    <scope>NUCLEOTIDE SEQUENCE [LARGE SCALE GENOMIC DNA]</scope>
    <source>
        <strain evidence="6">Up_M1</strain>
        <tissue evidence="6">Testis</tissue>
    </source>
</reference>
<gene>
    <name evidence="6" type="ORF">UPYG_G00338930</name>
</gene>
<keyword evidence="3" id="KW-0472">Membrane</keyword>
<keyword evidence="7" id="KW-1185">Reference proteome</keyword>
<feature type="domain" description="Ig-like" evidence="5">
    <location>
        <begin position="201"/>
        <end position="290"/>
    </location>
</feature>
<feature type="signal peptide" evidence="4">
    <location>
        <begin position="1"/>
        <end position="18"/>
    </location>
</feature>
<evidence type="ECO:0000313" key="6">
    <source>
        <dbReference type="EMBL" id="KAL0962349.1"/>
    </source>
</evidence>
<dbReference type="InterPro" id="IPR001039">
    <property type="entry name" value="MHC_I_a_a1/a2"/>
</dbReference>
<dbReference type="InterPro" id="IPR036179">
    <property type="entry name" value="Ig-like_dom_sf"/>
</dbReference>
<keyword evidence="3" id="KW-1133">Transmembrane helix</keyword>
<dbReference type="InterPro" id="IPR011161">
    <property type="entry name" value="MHC_I-like_Ag-recog"/>
</dbReference>
<keyword evidence="4" id="KW-0732">Signal</keyword>
<accession>A0ABD0VWD6</accession>
<dbReference type="AlphaFoldDB" id="A0ABD0VWD6"/>
<comment type="caution">
    <text evidence="6">The sequence shown here is derived from an EMBL/GenBank/DDBJ whole genome shotgun (WGS) entry which is preliminary data.</text>
</comment>
<dbReference type="InterPro" id="IPR003597">
    <property type="entry name" value="Ig_C1-set"/>
</dbReference>
<feature type="transmembrane region" description="Helical" evidence="3">
    <location>
        <begin position="310"/>
        <end position="333"/>
    </location>
</feature>
<dbReference type="FunFam" id="3.30.500.10:FF:000001">
    <property type="entry name" value="H-2 class I histocompatibility antigen, alpha chain"/>
    <property type="match status" value="1"/>
</dbReference>
<dbReference type="InterPro" id="IPR011162">
    <property type="entry name" value="MHC_I/II-like_Ag-recog"/>
</dbReference>
<organism evidence="6 7">
    <name type="scientific">Umbra pygmaea</name>
    <name type="common">Eastern mudminnow</name>
    <dbReference type="NCBI Taxonomy" id="75934"/>
    <lineage>
        <taxon>Eukaryota</taxon>
        <taxon>Metazoa</taxon>
        <taxon>Chordata</taxon>
        <taxon>Craniata</taxon>
        <taxon>Vertebrata</taxon>
        <taxon>Euteleostomi</taxon>
        <taxon>Actinopterygii</taxon>
        <taxon>Neopterygii</taxon>
        <taxon>Teleostei</taxon>
        <taxon>Protacanthopterygii</taxon>
        <taxon>Esociformes</taxon>
        <taxon>Umbridae</taxon>
        <taxon>Umbra</taxon>
    </lineage>
</organism>
<name>A0ABD0VWD6_UMBPY</name>
<keyword evidence="3" id="KW-0812">Transmembrane</keyword>
<evidence type="ECO:0000259" key="5">
    <source>
        <dbReference type="PROSITE" id="PS50835"/>
    </source>
</evidence>
<comment type="similarity">
    <text evidence="2">Belongs to the MHC class I family.</text>
</comment>
<protein>
    <recommendedName>
        <fullName evidence="5">Ig-like domain-containing protein</fullName>
    </recommendedName>
</protein>
<dbReference type="CDD" id="cd07698">
    <property type="entry name" value="IgC1_MHC_I_alpha3"/>
    <property type="match status" value="1"/>
</dbReference>
<dbReference type="Gene3D" id="3.30.500.10">
    <property type="entry name" value="MHC class I-like antigen recognition-like"/>
    <property type="match status" value="1"/>
</dbReference>
<dbReference type="PROSITE" id="PS50835">
    <property type="entry name" value="IG_LIKE"/>
    <property type="match status" value="1"/>
</dbReference>
<dbReference type="Pfam" id="PF07654">
    <property type="entry name" value="C1-set"/>
    <property type="match status" value="1"/>
</dbReference>
<sequence length="365" mass="41825">MCFLLLLLFFGALSKVDCETHSLRYLYTATSGIPNFPEFVDVGMLNGQEISYYDSITKKKVPKQDWMKENFNQEYWDSSTKTDQEAERLYKINIQSAMKRFNQTKGVHIFQTRYGCDWDEETGITDGFHQSGYDGEDFLVFDLKTLSWIALVPQAVQTKRMLDSDPSYNYRERYHLTEECIYWLKNYVDYGRSTLRRTVSPSVSLLQKTPSSPVTCHATGFYPSRVMVTWQKDGQDFHEDVELGEALPNDDGTFQNSVHLTVKPEEWKNNQYQCVVQGSGIKEYFIKVLTEKEIQTNWGKTNRGVNYSPIIGVVVSLLLVLVVVVAAVGVVIWKKKRSRNGDVPANSSEGGSNSSTYIFQQEVLD</sequence>
<dbReference type="InterPro" id="IPR037055">
    <property type="entry name" value="MHC_I-like_Ag-recog_sf"/>
</dbReference>
<dbReference type="SUPFAM" id="SSF48726">
    <property type="entry name" value="Immunoglobulin"/>
    <property type="match status" value="1"/>
</dbReference>
<dbReference type="PANTHER" id="PTHR16675">
    <property type="entry name" value="MHC CLASS I-RELATED"/>
    <property type="match status" value="1"/>
</dbReference>
<dbReference type="PRINTS" id="PR01638">
    <property type="entry name" value="MHCCLASSI"/>
</dbReference>
<proteinExistence type="inferred from homology"/>
<dbReference type="SUPFAM" id="SSF54452">
    <property type="entry name" value="MHC antigen-recognition domain"/>
    <property type="match status" value="1"/>
</dbReference>
<dbReference type="Proteomes" id="UP001557470">
    <property type="component" value="Unassembled WGS sequence"/>
</dbReference>
<dbReference type="Gene3D" id="2.60.40.10">
    <property type="entry name" value="Immunoglobulins"/>
    <property type="match status" value="1"/>
</dbReference>
<dbReference type="InterPro" id="IPR013783">
    <property type="entry name" value="Ig-like_fold"/>
</dbReference>
<dbReference type="InterPro" id="IPR007110">
    <property type="entry name" value="Ig-like_dom"/>
</dbReference>
<keyword evidence="1" id="KW-0325">Glycoprotein</keyword>